<dbReference type="EMBL" id="SVER01000021">
    <property type="protein sequence ID" value="MBE5919947.1"/>
    <property type="molecule type" value="Genomic_DNA"/>
</dbReference>
<gene>
    <name evidence="3" type="ORF">E7272_08890</name>
</gene>
<evidence type="ECO:0000313" key="4">
    <source>
        <dbReference type="Proteomes" id="UP000766246"/>
    </source>
</evidence>
<dbReference type="AlphaFoldDB" id="A0A927UDM4"/>
<evidence type="ECO:0000256" key="1">
    <source>
        <dbReference type="SAM" id="MobiDB-lite"/>
    </source>
</evidence>
<protein>
    <recommendedName>
        <fullName evidence="2">PIN-like domain-containing protein</fullName>
    </recommendedName>
</protein>
<organism evidence="3 4">
    <name type="scientific">Pseudobutyrivibrio ruminis</name>
    <dbReference type="NCBI Taxonomy" id="46206"/>
    <lineage>
        <taxon>Bacteria</taxon>
        <taxon>Bacillati</taxon>
        <taxon>Bacillota</taxon>
        <taxon>Clostridia</taxon>
        <taxon>Lachnospirales</taxon>
        <taxon>Lachnospiraceae</taxon>
        <taxon>Pseudobutyrivibrio</taxon>
    </lineage>
</organism>
<feature type="compositionally biased region" description="Basic and acidic residues" evidence="1">
    <location>
        <begin position="152"/>
        <end position="161"/>
    </location>
</feature>
<evidence type="ECO:0000259" key="2">
    <source>
        <dbReference type="Pfam" id="PF18475"/>
    </source>
</evidence>
<accession>A0A927UDM4</accession>
<feature type="domain" description="PIN-like" evidence="2">
    <location>
        <begin position="35"/>
        <end position="137"/>
    </location>
</feature>
<sequence>MGIFNKDNNKQADNKVIDIPVFTAETEKTAKRLFLVDYENVSDAGVVGVDTLTESDTVIIFYGSKVKSVAYESLIAITSSRASIEHLKAEKTAKNYLDFQLTTYLGYKLGKESFNEIFVISKDSGFDAVVDFWSGKGYTITRQEAIVVIEKPEATTEEKPKRTYTRRTAPSHSRTTRSSRPRVVTKPQSKKPKTPRAPRPTVTDKQKAEMRSALKGANLNAPDYKKVYDAFASSDSTSAYNNKLQKAFDNEKTSEIYKVTVKIFEKEHK</sequence>
<comment type="caution">
    <text evidence="3">The sequence shown here is derived from an EMBL/GenBank/DDBJ whole genome shotgun (WGS) entry which is preliminary data.</text>
</comment>
<proteinExistence type="predicted"/>
<dbReference type="Proteomes" id="UP000766246">
    <property type="component" value="Unassembled WGS sequence"/>
</dbReference>
<feature type="region of interest" description="Disordered" evidence="1">
    <location>
        <begin position="152"/>
        <end position="208"/>
    </location>
</feature>
<reference evidence="3" key="1">
    <citation type="submission" date="2019-04" db="EMBL/GenBank/DDBJ databases">
        <title>Evolution of Biomass-Degrading Anaerobic Consortia Revealed by Metagenomics.</title>
        <authorList>
            <person name="Peng X."/>
        </authorList>
    </citation>
    <scope>NUCLEOTIDE SEQUENCE</scope>
    <source>
        <strain evidence="3">SIG311</strain>
    </source>
</reference>
<name>A0A927UDM4_9FIRM</name>
<dbReference type="InterPro" id="IPR041494">
    <property type="entry name" value="PIN7"/>
</dbReference>
<dbReference type="Pfam" id="PF18475">
    <property type="entry name" value="PIN7"/>
    <property type="match status" value="1"/>
</dbReference>
<evidence type="ECO:0000313" key="3">
    <source>
        <dbReference type="EMBL" id="MBE5919947.1"/>
    </source>
</evidence>